<dbReference type="EMBL" id="CP021983">
    <property type="protein sequence ID" value="ASC73627.1"/>
    <property type="molecule type" value="Genomic_DNA"/>
</dbReference>
<sequence>MTSLASLYRRPLSIGNVINAALQLYRTHFRQYLGLALQAALWWLIPIYGWARSLTTLAQLSRLGFRHLLDQPERPAETFRVLQPRLWSFLGAGILHFLLLVTVNMTLSFGISLSLLPVLMGLAGLFGDSAIAGVFALLLQFLSQVIIFVGQIWVQSRLFVYDIALAMERSTDATQCFGRSWTLTRGSILRIQGVILAAYLISTPLFILACLPLLVLVPSLIQSAQTLPIDPIPFALWVLATLVGFIGVIIVVNILLSPLWQAMKAVLYYDLRCRREGLDFGLRTGRQNLRAGVVEDLGR</sequence>
<evidence type="ECO:0000313" key="3">
    <source>
        <dbReference type="Proteomes" id="UP000191901"/>
    </source>
</evidence>
<feature type="transmembrane region" description="Helical" evidence="1">
    <location>
        <begin position="86"/>
        <end position="103"/>
    </location>
</feature>
<feature type="transmembrane region" description="Helical" evidence="1">
    <location>
        <begin position="188"/>
        <end position="214"/>
    </location>
</feature>
<keyword evidence="3" id="KW-1185">Reference proteome</keyword>
<organism evidence="2 3">
    <name type="scientific">Halomicronema hongdechloris C2206</name>
    <dbReference type="NCBI Taxonomy" id="1641165"/>
    <lineage>
        <taxon>Bacteria</taxon>
        <taxon>Bacillati</taxon>
        <taxon>Cyanobacteriota</taxon>
        <taxon>Cyanophyceae</taxon>
        <taxon>Nodosilineales</taxon>
        <taxon>Nodosilineaceae</taxon>
        <taxon>Halomicronema</taxon>
    </lineage>
</organism>
<dbReference type="STRING" id="1641165.XM38_23815"/>
<accession>A0A1Z3HU23</accession>
<feature type="transmembrane region" description="Helical" evidence="1">
    <location>
        <begin position="234"/>
        <end position="256"/>
    </location>
</feature>
<keyword evidence="1" id="KW-0472">Membrane</keyword>
<reference evidence="2 3" key="1">
    <citation type="journal article" date="2016" name="Biochim. Biophys. Acta">
        <title>Characterization of red-shifted phycobilisomes isolated from the chlorophyll f-containing cyanobacterium Halomicronema hongdechloris.</title>
        <authorList>
            <person name="Li Y."/>
            <person name="Lin Y."/>
            <person name="Garvey C.J."/>
            <person name="Birch D."/>
            <person name="Corkery R.W."/>
            <person name="Loughlin P.C."/>
            <person name="Scheer H."/>
            <person name="Willows R.D."/>
            <person name="Chen M."/>
        </authorList>
    </citation>
    <scope>NUCLEOTIDE SEQUENCE [LARGE SCALE GENOMIC DNA]</scope>
    <source>
        <strain evidence="2 3">C2206</strain>
    </source>
</reference>
<dbReference type="OrthoDB" id="426215at2"/>
<evidence type="ECO:0000313" key="2">
    <source>
        <dbReference type="EMBL" id="ASC73627.1"/>
    </source>
</evidence>
<protein>
    <recommendedName>
        <fullName evidence="4">DUF975 domain-containing protein</fullName>
    </recommendedName>
</protein>
<keyword evidence="1" id="KW-1133">Transmembrane helix</keyword>
<dbReference type="KEGG" id="hhg:XM38_045980"/>
<proteinExistence type="predicted"/>
<keyword evidence="1" id="KW-0812">Transmembrane</keyword>
<name>A0A1Z3HU23_9CYAN</name>
<gene>
    <name evidence="2" type="ORF">XM38_045980</name>
</gene>
<evidence type="ECO:0008006" key="4">
    <source>
        <dbReference type="Google" id="ProtNLM"/>
    </source>
</evidence>
<evidence type="ECO:0000256" key="1">
    <source>
        <dbReference type="SAM" id="Phobius"/>
    </source>
</evidence>
<dbReference type="RefSeq" id="WP_080813361.1">
    <property type="nucleotide sequence ID" value="NZ_CP021983.2"/>
</dbReference>
<dbReference type="Proteomes" id="UP000191901">
    <property type="component" value="Chromosome"/>
</dbReference>
<dbReference type="AlphaFoldDB" id="A0A1Z3HU23"/>